<dbReference type="GO" id="GO:0042626">
    <property type="term" value="F:ATPase-coupled transmembrane transporter activity"/>
    <property type="evidence" value="ECO:0007669"/>
    <property type="project" value="TreeGrafter"/>
</dbReference>
<evidence type="ECO:0000256" key="1">
    <source>
        <dbReference type="ARBA" id="ARBA00022448"/>
    </source>
</evidence>
<proteinExistence type="predicted"/>
<evidence type="ECO:0000313" key="7">
    <source>
        <dbReference type="Proteomes" id="UP000320913"/>
    </source>
</evidence>
<dbReference type="Pfam" id="PF00005">
    <property type="entry name" value="ABC_tran"/>
    <property type="match status" value="1"/>
</dbReference>
<dbReference type="Proteomes" id="UP000320913">
    <property type="component" value="Unassembled WGS sequence"/>
</dbReference>
<dbReference type="PANTHER" id="PTHR43553">
    <property type="entry name" value="HEAVY METAL TRANSPORTER"/>
    <property type="match status" value="1"/>
</dbReference>
<dbReference type="AlphaFoldDB" id="A0A538SYY9"/>
<sequence length="114" mass="12298">MIRLEGVSYATPPRPGEGERRILLDRVEFSASPGSSHLLLGPNGSGKTTLIRILSGLREPTDGRYLLRGARPAISFRHGGGRDRVRPRVARDLPARGARANRGGAPRVLSRAVP</sequence>
<feature type="region of interest" description="Disordered" evidence="4">
    <location>
        <begin position="93"/>
        <end position="114"/>
    </location>
</feature>
<dbReference type="EMBL" id="VBOV01000202">
    <property type="protein sequence ID" value="TMQ56572.1"/>
    <property type="molecule type" value="Genomic_DNA"/>
</dbReference>
<dbReference type="GO" id="GO:0043190">
    <property type="term" value="C:ATP-binding cassette (ABC) transporter complex"/>
    <property type="evidence" value="ECO:0007669"/>
    <property type="project" value="TreeGrafter"/>
</dbReference>
<dbReference type="GO" id="GO:0016887">
    <property type="term" value="F:ATP hydrolysis activity"/>
    <property type="evidence" value="ECO:0007669"/>
    <property type="project" value="InterPro"/>
</dbReference>
<gene>
    <name evidence="6" type="ORF">E6K75_08345</name>
</gene>
<keyword evidence="3 6" id="KW-0067">ATP-binding</keyword>
<evidence type="ECO:0000313" key="6">
    <source>
        <dbReference type="EMBL" id="TMQ56572.1"/>
    </source>
</evidence>
<feature type="compositionally biased region" description="Low complexity" evidence="4">
    <location>
        <begin position="95"/>
        <end position="107"/>
    </location>
</feature>
<accession>A0A538SYY9</accession>
<reference evidence="6 7" key="1">
    <citation type="journal article" date="2019" name="Nat. Microbiol.">
        <title>Mediterranean grassland soil C-N compound turnover is dependent on rainfall and depth, and is mediated by genomically divergent microorganisms.</title>
        <authorList>
            <person name="Diamond S."/>
            <person name="Andeer P.F."/>
            <person name="Li Z."/>
            <person name="Crits-Christoph A."/>
            <person name="Burstein D."/>
            <person name="Anantharaman K."/>
            <person name="Lane K.R."/>
            <person name="Thomas B.C."/>
            <person name="Pan C."/>
            <person name="Northen T.R."/>
            <person name="Banfield J.F."/>
        </authorList>
    </citation>
    <scope>NUCLEOTIDE SEQUENCE [LARGE SCALE GENOMIC DNA]</scope>
    <source>
        <strain evidence="6">WS_5</strain>
    </source>
</reference>
<feature type="domain" description="ABC transporter" evidence="5">
    <location>
        <begin position="24"/>
        <end position="71"/>
    </location>
</feature>
<dbReference type="GO" id="GO:0005524">
    <property type="term" value="F:ATP binding"/>
    <property type="evidence" value="ECO:0007669"/>
    <property type="project" value="UniProtKB-KW"/>
</dbReference>
<organism evidence="6 7">
    <name type="scientific">Eiseniibacteriota bacterium</name>
    <dbReference type="NCBI Taxonomy" id="2212470"/>
    <lineage>
        <taxon>Bacteria</taxon>
        <taxon>Candidatus Eiseniibacteriota</taxon>
    </lineage>
</organism>
<dbReference type="Gene3D" id="3.40.50.300">
    <property type="entry name" value="P-loop containing nucleotide triphosphate hydrolases"/>
    <property type="match status" value="1"/>
</dbReference>
<protein>
    <submittedName>
        <fullName evidence="6">ATP-binding cassette domain-containing protein</fullName>
    </submittedName>
</protein>
<dbReference type="PANTHER" id="PTHR43553:SF24">
    <property type="entry name" value="ENERGY-COUPLING FACTOR TRANSPORTER ATP-BINDING PROTEIN ECFA1"/>
    <property type="match status" value="1"/>
</dbReference>
<evidence type="ECO:0000259" key="5">
    <source>
        <dbReference type="Pfam" id="PF00005"/>
    </source>
</evidence>
<evidence type="ECO:0000256" key="3">
    <source>
        <dbReference type="ARBA" id="ARBA00022840"/>
    </source>
</evidence>
<keyword evidence="2" id="KW-0547">Nucleotide-binding</keyword>
<dbReference type="SUPFAM" id="SSF52540">
    <property type="entry name" value="P-loop containing nucleoside triphosphate hydrolases"/>
    <property type="match status" value="1"/>
</dbReference>
<dbReference type="InterPro" id="IPR003439">
    <property type="entry name" value="ABC_transporter-like_ATP-bd"/>
</dbReference>
<comment type="caution">
    <text evidence="6">The sequence shown here is derived from an EMBL/GenBank/DDBJ whole genome shotgun (WGS) entry which is preliminary data.</text>
</comment>
<dbReference type="InterPro" id="IPR050095">
    <property type="entry name" value="ECF_ABC_transporter_ATP-bd"/>
</dbReference>
<evidence type="ECO:0000256" key="4">
    <source>
        <dbReference type="SAM" id="MobiDB-lite"/>
    </source>
</evidence>
<keyword evidence="1" id="KW-0813">Transport</keyword>
<name>A0A538SYY9_UNCEI</name>
<evidence type="ECO:0000256" key="2">
    <source>
        <dbReference type="ARBA" id="ARBA00022741"/>
    </source>
</evidence>
<dbReference type="InterPro" id="IPR027417">
    <property type="entry name" value="P-loop_NTPase"/>
</dbReference>